<dbReference type="Proteomes" id="UP000807342">
    <property type="component" value="Unassembled WGS sequence"/>
</dbReference>
<dbReference type="AlphaFoldDB" id="A0A9P6C7J0"/>
<comment type="caution">
    <text evidence="3">The sequence shown here is derived from an EMBL/GenBank/DDBJ whole genome shotgun (WGS) entry which is preliminary data.</text>
</comment>
<reference evidence="3" key="1">
    <citation type="submission" date="2020-11" db="EMBL/GenBank/DDBJ databases">
        <authorList>
            <consortium name="DOE Joint Genome Institute"/>
            <person name="Ahrendt S."/>
            <person name="Riley R."/>
            <person name="Andreopoulos W."/>
            <person name="Labutti K."/>
            <person name="Pangilinan J."/>
            <person name="Ruiz-Duenas F.J."/>
            <person name="Barrasa J.M."/>
            <person name="Sanchez-Garcia M."/>
            <person name="Camarero S."/>
            <person name="Miyauchi S."/>
            <person name="Serrano A."/>
            <person name="Linde D."/>
            <person name="Babiker R."/>
            <person name="Drula E."/>
            <person name="Ayuso-Fernandez I."/>
            <person name="Pacheco R."/>
            <person name="Padilla G."/>
            <person name="Ferreira P."/>
            <person name="Barriuso J."/>
            <person name="Kellner H."/>
            <person name="Castanera R."/>
            <person name="Alfaro M."/>
            <person name="Ramirez L."/>
            <person name="Pisabarro A.G."/>
            <person name="Kuo A."/>
            <person name="Tritt A."/>
            <person name="Lipzen A."/>
            <person name="He G."/>
            <person name="Yan M."/>
            <person name="Ng V."/>
            <person name="Cullen D."/>
            <person name="Martin F."/>
            <person name="Rosso M.-N."/>
            <person name="Henrissat B."/>
            <person name="Hibbett D."/>
            <person name="Martinez A.T."/>
            <person name="Grigoriev I.V."/>
        </authorList>
    </citation>
    <scope>NUCLEOTIDE SEQUENCE</scope>
    <source>
        <strain evidence="3">MF-IS2</strain>
    </source>
</reference>
<dbReference type="Pfam" id="PF02179">
    <property type="entry name" value="BAG"/>
    <property type="match status" value="1"/>
</dbReference>
<evidence type="ECO:0000313" key="3">
    <source>
        <dbReference type="EMBL" id="KAF9451344.1"/>
    </source>
</evidence>
<evidence type="ECO:0000313" key="4">
    <source>
        <dbReference type="Proteomes" id="UP000807342"/>
    </source>
</evidence>
<evidence type="ECO:0000256" key="1">
    <source>
        <dbReference type="SAM" id="MobiDB-lite"/>
    </source>
</evidence>
<sequence length="297" mass="34675">MFAGFPFYRNSPYIHSSYHQPQYDQHFINGDRARAKRAQWLPDEEDDYDDYESHQLGPRERAYLTQEEQRWQQELDRRERDDQEARKKAEEEREKRRQNRSHEVTDPESICDSAVNHPGQPRGSPPLPSSNDPRPSSPKQKPFVIPQYDERHVEATMKLQHYFRVHQCQRAIKGISSQFNALRKEFTPPSTISFQKSSSPSDVVTIPAILPSDLSPKDSVDTNSDSDIPKLAYNSTNYNLHAYLESLDKLLVKLDGVESWGDSYVREKRRAVVKQIEGEQNRVDRICKASWLKHVEH</sequence>
<feature type="compositionally biased region" description="Basic and acidic residues" evidence="1">
    <location>
        <begin position="51"/>
        <end position="105"/>
    </location>
</feature>
<accession>A0A9P6C7J0</accession>
<keyword evidence="4" id="KW-1185">Reference proteome</keyword>
<dbReference type="OrthoDB" id="333905at2759"/>
<dbReference type="Gene3D" id="1.20.58.120">
    <property type="entry name" value="BAG domain"/>
    <property type="match status" value="1"/>
</dbReference>
<organism evidence="3 4">
    <name type="scientific">Macrolepiota fuliginosa MF-IS2</name>
    <dbReference type="NCBI Taxonomy" id="1400762"/>
    <lineage>
        <taxon>Eukaryota</taxon>
        <taxon>Fungi</taxon>
        <taxon>Dikarya</taxon>
        <taxon>Basidiomycota</taxon>
        <taxon>Agaricomycotina</taxon>
        <taxon>Agaricomycetes</taxon>
        <taxon>Agaricomycetidae</taxon>
        <taxon>Agaricales</taxon>
        <taxon>Agaricineae</taxon>
        <taxon>Agaricaceae</taxon>
        <taxon>Macrolepiota</taxon>
    </lineage>
</organism>
<protein>
    <recommendedName>
        <fullName evidence="2">BAG domain-containing protein</fullName>
    </recommendedName>
</protein>
<proteinExistence type="predicted"/>
<dbReference type="SUPFAM" id="SSF63491">
    <property type="entry name" value="BAG domain"/>
    <property type="match status" value="1"/>
</dbReference>
<dbReference type="EMBL" id="MU151087">
    <property type="protein sequence ID" value="KAF9451344.1"/>
    <property type="molecule type" value="Genomic_DNA"/>
</dbReference>
<dbReference type="InterPro" id="IPR003103">
    <property type="entry name" value="BAG_domain"/>
</dbReference>
<feature type="region of interest" description="Disordered" evidence="1">
    <location>
        <begin position="44"/>
        <end position="144"/>
    </location>
</feature>
<name>A0A9P6C7J0_9AGAR</name>
<evidence type="ECO:0000259" key="2">
    <source>
        <dbReference type="Pfam" id="PF02179"/>
    </source>
</evidence>
<feature type="compositionally biased region" description="Polar residues" evidence="1">
    <location>
        <begin position="129"/>
        <end position="139"/>
    </location>
</feature>
<dbReference type="InterPro" id="IPR036533">
    <property type="entry name" value="BAG_dom_sf"/>
</dbReference>
<feature type="domain" description="BAG" evidence="2">
    <location>
        <begin position="237"/>
        <end position="285"/>
    </location>
</feature>
<gene>
    <name evidence="3" type="ORF">P691DRAFT_663418</name>
</gene>
<dbReference type="GO" id="GO:0051087">
    <property type="term" value="F:protein-folding chaperone binding"/>
    <property type="evidence" value="ECO:0007669"/>
    <property type="project" value="InterPro"/>
</dbReference>